<dbReference type="EMBL" id="SMKP01000111">
    <property type="protein sequence ID" value="TDD16163.1"/>
    <property type="molecule type" value="Genomic_DNA"/>
</dbReference>
<feature type="compositionally biased region" description="Gly residues" evidence="1">
    <location>
        <begin position="524"/>
        <end position="533"/>
    </location>
</feature>
<feature type="region of interest" description="Disordered" evidence="1">
    <location>
        <begin position="236"/>
        <end position="289"/>
    </location>
</feature>
<dbReference type="PANTHER" id="PTHR42912:SF93">
    <property type="entry name" value="N6-ADENOSINE-METHYLTRANSFERASE TMT1A"/>
    <property type="match status" value="1"/>
</dbReference>
<dbReference type="OrthoDB" id="448116at2"/>
<dbReference type="SUPFAM" id="SSF53335">
    <property type="entry name" value="S-adenosyl-L-methionine-dependent methyltransferases"/>
    <property type="match status" value="1"/>
</dbReference>
<dbReference type="AlphaFoldDB" id="A0A4R4WIH0"/>
<evidence type="ECO:0000313" key="3">
    <source>
        <dbReference type="EMBL" id="TDD16163.1"/>
    </source>
</evidence>
<proteinExistence type="predicted"/>
<evidence type="ECO:0000313" key="4">
    <source>
        <dbReference type="Proteomes" id="UP000294543"/>
    </source>
</evidence>
<dbReference type="PANTHER" id="PTHR42912">
    <property type="entry name" value="METHYLTRANSFERASE"/>
    <property type="match status" value="1"/>
</dbReference>
<keyword evidence="4" id="KW-1185">Reference proteome</keyword>
<feature type="compositionally biased region" description="Basic residues" evidence="1">
    <location>
        <begin position="265"/>
        <end position="275"/>
    </location>
</feature>
<gene>
    <name evidence="3" type="ORF">E1294_32315</name>
</gene>
<dbReference type="CDD" id="cd02440">
    <property type="entry name" value="AdoMet_MTases"/>
    <property type="match status" value="1"/>
</dbReference>
<keyword evidence="3" id="KW-0489">Methyltransferase</keyword>
<reference evidence="3 4" key="1">
    <citation type="submission" date="2019-03" db="EMBL/GenBank/DDBJ databases">
        <title>Draft genome sequences of novel Actinobacteria.</title>
        <authorList>
            <person name="Sahin N."/>
            <person name="Ay H."/>
            <person name="Saygin H."/>
        </authorList>
    </citation>
    <scope>NUCLEOTIDE SEQUENCE [LARGE SCALE GENOMIC DNA]</scope>
    <source>
        <strain evidence="3 4">KC712</strain>
    </source>
</reference>
<dbReference type="Pfam" id="PF08241">
    <property type="entry name" value="Methyltransf_11"/>
    <property type="match status" value="1"/>
</dbReference>
<feature type="region of interest" description="Disordered" evidence="1">
    <location>
        <begin position="388"/>
        <end position="436"/>
    </location>
</feature>
<accession>A0A4R4WIH0</accession>
<feature type="compositionally biased region" description="Basic residues" evidence="1">
    <location>
        <begin position="406"/>
        <end position="436"/>
    </location>
</feature>
<dbReference type="InterPro" id="IPR013216">
    <property type="entry name" value="Methyltransf_11"/>
</dbReference>
<organism evidence="3 4">
    <name type="scientific">Nonomuraea diastatica</name>
    <dbReference type="NCBI Taxonomy" id="1848329"/>
    <lineage>
        <taxon>Bacteria</taxon>
        <taxon>Bacillati</taxon>
        <taxon>Actinomycetota</taxon>
        <taxon>Actinomycetes</taxon>
        <taxon>Streptosporangiales</taxon>
        <taxon>Streptosporangiaceae</taxon>
        <taxon>Nonomuraea</taxon>
    </lineage>
</organism>
<sequence length="533" mass="55793">MLAPARETRAPQLLDVGCGTGVVTAAALALGAEVTAVDPDPGMLELVARRHPHATVRAAALPDLPFEDEQFDAIVGNFVINHVPDTPKALAELHRVLCPGGTIALTWWKSGEMTATSVFADAIAATGIPYDPPPRPFTAHDTPPPRCTALHRAAAGGGLPGSGRRHRAGVSRLRPPGPSHPQTSAGREFLETHARQRREDLPERADTGLISVATATGIFGTGRVRSVVNLLTKRPERGPVSSPCTAASPDVRGGEYIGPTPKRLTPPRRPGRRARPAAQRVAGGSRDKHVGRLGAGVGVRPAVTALRAQVIEVGPALGVRVTGDGHHAGGGGRAQEQAAAARWSVPNCVTNPSLASHPGIMPMPALPPGRSSAGRGIEAGVRLLAMPGCTQPSPHATSPARDACRRTYRSRGQRPNRRRTRRFRGQRSSRRRACRSSRRATSSRCWLSASLLRALASLRSSDATFSARSSCSFVAASSASRHSRCAASASWSSLAFLASASSRFLARAASSSGDGFLRPAGRSRGTGAGAKPL</sequence>
<feature type="domain" description="Methyltransferase type 11" evidence="2">
    <location>
        <begin position="14"/>
        <end position="104"/>
    </location>
</feature>
<evidence type="ECO:0000259" key="2">
    <source>
        <dbReference type="Pfam" id="PF08241"/>
    </source>
</evidence>
<dbReference type="InterPro" id="IPR029063">
    <property type="entry name" value="SAM-dependent_MTases_sf"/>
</dbReference>
<protein>
    <submittedName>
        <fullName evidence="3">Class I SAM-dependent methyltransferase</fullName>
    </submittedName>
</protein>
<evidence type="ECO:0000256" key="1">
    <source>
        <dbReference type="SAM" id="MobiDB-lite"/>
    </source>
</evidence>
<name>A0A4R4WIH0_9ACTN</name>
<feature type="region of interest" description="Disordered" evidence="1">
    <location>
        <begin position="155"/>
        <end position="187"/>
    </location>
</feature>
<dbReference type="Proteomes" id="UP000294543">
    <property type="component" value="Unassembled WGS sequence"/>
</dbReference>
<dbReference type="GO" id="GO:0032259">
    <property type="term" value="P:methylation"/>
    <property type="evidence" value="ECO:0007669"/>
    <property type="project" value="UniProtKB-KW"/>
</dbReference>
<comment type="caution">
    <text evidence="3">The sequence shown here is derived from an EMBL/GenBank/DDBJ whole genome shotgun (WGS) entry which is preliminary data.</text>
</comment>
<dbReference type="InterPro" id="IPR050508">
    <property type="entry name" value="Methyltransf_Superfamily"/>
</dbReference>
<feature type="region of interest" description="Disordered" evidence="1">
    <location>
        <begin position="511"/>
        <end position="533"/>
    </location>
</feature>
<dbReference type="GO" id="GO:0008757">
    <property type="term" value="F:S-adenosylmethionine-dependent methyltransferase activity"/>
    <property type="evidence" value="ECO:0007669"/>
    <property type="project" value="InterPro"/>
</dbReference>
<dbReference type="Gene3D" id="3.40.50.150">
    <property type="entry name" value="Vaccinia Virus protein VP39"/>
    <property type="match status" value="1"/>
</dbReference>
<keyword evidence="3" id="KW-0808">Transferase</keyword>